<feature type="binding site" evidence="16">
    <location>
        <position position="308"/>
    </location>
    <ligand>
        <name>Fe cation</name>
        <dbReference type="ChEBI" id="CHEBI:24875"/>
        <label>2</label>
    </ligand>
</feature>
<dbReference type="GeneID" id="110235332"/>
<comment type="subcellular location">
    <subcellularLocation>
        <location evidence="1">Mitochondrion inner membrane</location>
    </subcellularLocation>
</comment>
<dbReference type="EnsemblMetazoa" id="XM_021040789.2">
    <property type="protein sequence ID" value="XP_020896448.1"/>
    <property type="gene ID" value="LOC110235332"/>
</dbReference>
<dbReference type="CDD" id="cd01053">
    <property type="entry name" value="AOX"/>
    <property type="match status" value="1"/>
</dbReference>
<name>A0A913WZB3_EXADI</name>
<dbReference type="Gene3D" id="1.20.1260.140">
    <property type="entry name" value="Alternative oxidase"/>
    <property type="match status" value="1"/>
</dbReference>
<evidence type="ECO:0000256" key="2">
    <source>
        <dbReference type="ARBA" id="ARBA00008388"/>
    </source>
</evidence>
<evidence type="ECO:0000256" key="7">
    <source>
        <dbReference type="ARBA" id="ARBA00022792"/>
    </source>
</evidence>
<evidence type="ECO:0000256" key="8">
    <source>
        <dbReference type="ARBA" id="ARBA00022946"/>
    </source>
</evidence>
<dbReference type="PANTHER" id="PTHR31803:SF3">
    <property type="entry name" value="ALTERNATIVE OXIDASE"/>
    <property type="match status" value="1"/>
</dbReference>
<evidence type="ECO:0000256" key="16">
    <source>
        <dbReference type="PIRSR" id="PIRSR005229-1"/>
    </source>
</evidence>
<evidence type="ECO:0000256" key="9">
    <source>
        <dbReference type="ARBA" id="ARBA00022982"/>
    </source>
</evidence>
<keyword evidence="14 17" id="KW-0472">Membrane</keyword>
<protein>
    <recommendedName>
        <fullName evidence="20">Alternative oxidase</fullName>
    </recommendedName>
</protein>
<evidence type="ECO:0000256" key="14">
    <source>
        <dbReference type="ARBA" id="ARBA00023136"/>
    </source>
</evidence>
<dbReference type="GO" id="GO:0010230">
    <property type="term" value="P:alternative respiration"/>
    <property type="evidence" value="ECO:0007669"/>
    <property type="project" value="TreeGrafter"/>
</dbReference>
<evidence type="ECO:0008006" key="20">
    <source>
        <dbReference type="Google" id="ProtNLM"/>
    </source>
</evidence>
<dbReference type="GO" id="GO:0046872">
    <property type="term" value="F:metal ion binding"/>
    <property type="evidence" value="ECO:0007669"/>
    <property type="project" value="UniProtKB-KW"/>
</dbReference>
<evidence type="ECO:0000256" key="5">
    <source>
        <dbReference type="ARBA" id="ARBA00022692"/>
    </source>
</evidence>
<keyword evidence="19" id="KW-1185">Reference proteome</keyword>
<evidence type="ECO:0000256" key="13">
    <source>
        <dbReference type="ARBA" id="ARBA00023128"/>
    </source>
</evidence>
<dbReference type="InterPro" id="IPR002680">
    <property type="entry name" value="AOX"/>
</dbReference>
<dbReference type="AlphaFoldDB" id="A0A913WZB3"/>
<proteinExistence type="inferred from homology"/>
<evidence type="ECO:0000256" key="1">
    <source>
        <dbReference type="ARBA" id="ARBA00004273"/>
    </source>
</evidence>
<feature type="binding site" evidence="16">
    <location>
        <position position="200"/>
    </location>
    <ligand>
        <name>Fe cation</name>
        <dbReference type="ChEBI" id="CHEBI:24875"/>
        <label>1</label>
    </ligand>
</feature>
<feature type="binding site" evidence="16">
    <location>
        <position position="251"/>
    </location>
    <ligand>
        <name>Fe cation</name>
        <dbReference type="ChEBI" id="CHEBI:24875"/>
        <label>2</label>
    </ligand>
</feature>
<evidence type="ECO:0000256" key="17">
    <source>
        <dbReference type="SAM" id="Phobius"/>
    </source>
</evidence>
<dbReference type="GO" id="GO:0009916">
    <property type="term" value="F:alternative oxidase activity"/>
    <property type="evidence" value="ECO:0007669"/>
    <property type="project" value="InterPro"/>
</dbReference>
<keyword evidence="3" id="KW-0813">Transport</keyword>
<feature type="binding site" evidence="16">
    <location>
        <position position="203"/>
    </location>
    <ligand>
        <name>Fe cation</name>
        <dbReference type="ChEBI" id="CHEBI:24875"/>
        <label>1</label>
    </ligand>
</feature>
<keyword evidence="12 16" id="KW-0408">Iron</keyword>
<keyword evidence="10 17" id="KW-1133">Transmembrane helix</keyword>
<evidence type="ECO:0000313" key="19">
    <source>
        <dbReference type="Proteomes" id="UP000887567"/>
    </source>
</evidence>
<reference evidence="18" key="1">
    <citation type="submission" date="2022-11" db="UniProtKB">
        <authorList>
            <consortium name="EnsemblMetazoa"/>
        </authorList>
    </citation>
    <scope>IDENTIFICATION</scope>
</reference>
<dbReference type="RefSeq" id="XP_020896448.1">
    <property type="nucleotide sequence ID" value="XM_021040789.2"/>
</dbReference>
<evidence type="ECO:0000256" key="3">
    <source>
        <dbReference type="ARBA" id="ARBA00022448"/>
    </source>
</evidence>
<keyword evidence="8" id="KW-0809">Transit peptide</keyword>
<feature type="binding site" evidence="16">
    <location>
        <position position="305"/>
    </location>
    <ligand>
        <name>Fe cation</name>
        <dbReference type="ChEBI" id="CHEBI:24875"/>
        <label>2</label>
    </ligand>
</feature>
<keyword evidence="4" id="KW-0679">Respiratory chain</keyword>
<feature type="binding site" evidence="16">
    <location>
        <position position="161"/>
    </location>
    <ligand>
        <name>Fe cation</name>
        <dbReference type="ChEBI" id="CHEBI:24875"/>
        <label>1</label>
    </ligand>
</feature>
<dbReference type="PIRSF" id="PIRSF005229">
    <property type="entry name" value="AOX"/>
    <property type="match status" value="1"/>
</dbReference>
<organism evidence="18 19">
    <name type="scientific">Exaiptasia diaphana</name>
    <name type="common">Tropical sea anemone</name>
    <name type="synonym">Aiptasia pulchella</name>
    <dbReference type="NCBI Taxonomy" id="2652724"/>
    <lineage>
        <taxon>Eukaryota</taxon>
        <taxon>Metazoa</taxon>
        <taxon>Cnidaria</taxon>
        <taxon>Anthozoa</taxon>
        <taxon>Hexacorallia</taxon>
        <taxon>Actiniaria</taxon>
        <taxon>Aiptasiidae</taxon>
        <taxon>Exaiptasia</taxon>
    </lineage>
</organism>
<evidence type="ECO:0000256" key="11">
    <source>
        <dbReference type="ARBA" id="ARBA00023002"/>
    </source>
</evidence>
<feature type="transmembrane region" description="Helical" evidence="17">
    <location>
        <begin position="216"/>
        <end position="238"/>
    </location>
</feature>
<dbReference type="InterPro" id="IPR038659">
    <property type="entry name" value="AOX_sf"/>
</dbReference>
<feature type="transmembrane region" description="Helical" evidence="17">
    <location>
        <begin position="153"/>
        <end position="174"/>
    </location>
</feature>
<dbReference type="FunFam" id="1.20.1260.140:FF:000002">
    <property type="entry name" value="Alternative oxidase"/>
    <property type="match status" value="1"/>
</dbReference>
<evidence type="ECO:0000256" key="6">
    <source>
        <dbReference type="ARBA" id="ARBA00022723"/>
    </source>
</evidence>
<keyword evidence="5 17" id="KW-0812">Transmembrane</keyword>
<evidence type="ECO:0000256" key="12">
    <source>
        <dbReference type="ARBA" id="ARBA00023004"/>
    </source>
</evidence>
<dbReference type="Proteomes" id="UP000887567">
    <property type="component" value="Unplaced"/>
</dbReference>
<dbReference type="KEGG" id="epa:110235332"/>
<accession>A0A913WZB3</accession>
<evidence type="ECO:0000256" key="15">
    <source>
        <dbReference type="ARBA" id="ARBA00025285"/>
    </source>
</evidence>
<comment type="cofactor">
    <cofactor evidence="16">
        <name>Fe cation</name>
        <dbReference type="ChEBI" id="CHEBI:24875"/>
    </cofactor>
    <text evidence="16">Binds 2 iron ions per subunit.</text>
</comment>
<comment type="function">
    <text evidence="15">Catalyzes cyanide-resistant oxygen consumption. May increase respiration when the cytochrome respiratory pathway is restricted, or in response to low temperatures.</text>
</comment>
<keyword evidence="11" id="KW-0560">Oxidoreductase</keyword>
<evidence type="ECO:0000256" key="4">
    <source>
        <dbReference type="ARBA" id="ARBA00022660"/>
    </source>
</evidence>
<keyword evidence="7" id="KW-0999">Mitochondrion inner membrane</keyword>
<feature type="binding site" evidence="16">
    <location>
        <position position="200"/>
    </location>
    <ligand>
        <name>Fe cation</name>
        <dbReference type="ChEBI" id="CHEBI:24875"/>
        <label>2</label>
    </ligand>
</feature>
<dbReference type="GO" id="GO:0005743">
    <property type="term" value="C:mitochondrial inner membrane"/>
    <property type="evidence" value="ECO:0007669"/>
    <property type="project" value="UniProtKB-SubCell"/>
</dbReference>
<dbReference type="PANTHER" id="PTHR31803">
    <property type="entry name" value="ALTERNATIVE OXIDASE"/>
    <property type="match status" value="1"/>
</dbReference>
<comment type="similarity">
    <text evidence="2">Belongs to the alternative oxidase family.</text>
</comment>
<dbReference type="Pfam" id="PF01786">
    <property type="entry name" value="AOX"/>
    <property type="match status" value="1"/>
</dbReference>
<keyword evidence="6 16" id="KW-0479">Metal-binding</keyword>
<dbReference type="OMA" id="VHTYTRA"/>
<sequence>MTTIRIGRVYGSGRLLNAYVALAKQQRACFGQTAHLANNIQIQRSHAGKSSGDFVVSSVPPVRSLFTTTTNQQNLPHFKESLDAKPSSANADDRSYLLPHPIWTEDDVYKVEITHEPPKTKIDKAAYYSVQALRSLFDLVSLYKIGPMTENKWLNRIIMLETVAGVPGMIGGMARHLKSLRKLSRDHGWIHTLLEEAENERMHLMTALELKQPGTLFRGVIIGAQGVFVNMFFIAYLLSPRFCHRFVGYLEEEAVKTYTYCIECIDNGKLPVWKNLKAPPIAVNYWKLKEDATMRDVILAIRADEAHHRVVNHTLSSIHLDDPNPFHPGQRKL</sequence>
<keyword evidence="9" id="KW-0249">Electron transport</keyword>
<dbReference type="OrthoDB" id="16906at2759"/>
<keyword evidence="13" id="KW-0496">Mitochondrion</keyword>
<feature type="binding site" evidence="16">
    <location>
        <position position="305"/>
    </location>
    <ligand>
        <name>Fe cation</name>
        <dbReference type="ChEBI" id="CHEBI:24875"/>
        <label>1</label>
    </ligand>
</feature>
<evidence type="ECO:0000313" key="18">
    <source>
        <dbReference type="EnsemblMetazoa" id="XP_020896448.1"/>
    </source>
</evidence>
<evidence type="ECO:0000256" key="10">
    <source>
        <dbReference type="ARBA" id="ARBA00022989"/>
    </source>
</evidence>